<name>D3UJJ0_HELM1</name>
<reference evidence="1 2" key="1">
    <citation type="journal article" date="2010" name="BMC Genomics">
        <title>Comparative genomics and proteomics of Helicobacter mustelae, an ulcerogenic and carcinogenic gastric pathogen.</title>
        <authorList>
            <person name="O'Toole P.W."/>
            <person name="Snelling W.J."/>
            <person name="Canchaya C."/>
            <person name="Forde B.M."/>
            <person name="Hardie K.R."/>
            <person name="Josenhans C."/>
            <person name="Graham R.L.J."/>
            <person name="McMullan G."/>
            <person name="Parkhill J."/>
            <person name="Belda E."/>
            <person name="Bentley S.D."/>
        </authorList>
    </citation>
    <scope>NUCLEOTIDE SEQUENCE [LARGE SCALE GENOMIC DNA]</scope>
    <source>
        <strain evidence="2">ATCC 43772 / LMG 18044 / NCTC 12198 / 12198</strain>
    </source>
</reference>
<dbReference type="HOGENOM" id="CLU_054536_0_0_7"/>
<dbReference type="STRING" id="679897.HMU14130"/>
<sequence length="333" mass="38441">MNQMIELMQGKLHNAPAIDAFSGISFALNALKKGDLFFAKNIQEIDAAIAMGAYGIVYDQSVLINDVEIAWIEVKNIEEAISRLLRYFLLSKKIEAFCLKDLEFAIFKQICTDANVLIYDENLEEIVSLLFCEENLYKAILFSQKKPLQYILDSTPSIVPQESLLDIRVATLFDLRFYYKFLHYHINLPVLFAQDLCAVLYLCENYQIQYDLSALKELAAIKPNFIDSTPRLVDYGKSNKVLIAQEELQDFKKYLKYIALNGKWGRIMTFLPKDCAEELPFPALFYGDKEDLYSFFQQENFHFGLVFGIKNEDLTHLLQSHAPKIMASLFDEF</sequence>
<dbReference type="Proteomes" id="UP000001522">
    <property type="component" value="Chromosome"/>
</dbReference>
<protein>
    <recommendedName>
        <fullName evidence="3">Ferrochelatase</fullName>
    </recommendedName>
</protein>
<evidence type="ECO:0000313" key="1">
    <source>
        <dbReference type="EMBL" id="CBG40666.1"/>
    </source>
</evidence>
<dbReference type="EMBL" id="FN555004">
    <property type="protein sequence ID" value="CBG40666.1"/>
    <property type="molecule type" value="Genomic_DNA"/>
</dbReference>
<organism evidence="1 2">
    <name type="scientific">Helicobacter mustelae (strain ATCC 43772 / CCUG 25715 / CIP 103759 / LMG 18044 / NCTC 12198 / R85-136P)</name>
    <name type="common">Campylobacter mustelae</name>
    <dbReference type="NCBI Taxonomy" id="679897"/>
    <lineage>
        <taxon>Bacteria</taxon>
        <taxon>Pseudomonadati</taxon>
        <taxon>Campylobacterota</taxon>
        <taxon>Epsilonproteobacteria</taxon>
        <taxon>Campylobacterales</taxon>
        <taxon>Helicobacteraceae</taxon>
        <taxon>Helicobacter</taxon>
    </lineage>
</organism>
<accession>D3UJJ0</accession>
<proteinExistence type="predicted"/>
<keyword evidence="2" id="KW-1185">Reference proteome</keyword>
<dbReference type="KEGG" id="hms:HMU14130"/>
<dbReference type="eggNOG" id="COG0770">
    <property type="taxonomic scope" value="Bacteria"/>
</dbReference>
<dbReference type="Gene3D" id="3.40.1390.10">
    <property type="entry name" value="MurE/MurF, N-terminal domain"/>
    <property type="match status" value="1"/>
</dbReference>
<evidence type="ECO:0008006" key="3">
    <source>
        <dbReference type="Google" id="ProtNLM"/>
    </source>
</evidence>
<gene>
    <name evidence="1" type="ordered locus">HMU14130</name>
</gene>
<dbReference type="AlphaFoldDB" id="D3UJJ0"/>
<evidence type="ECO:0000313" key="2">
    <source>
        <dbReference type="Proteomes" id="UP000001522"/>
    </source>
</evidence>